<dbReference type="AlphaFoldDB" id="A0A9D4MDM0"/>
<sequence length="69" mass="7263">MTRASRVTDNASQSARTDITDCNASLHVSIQGAWNALVIMARVSRARRGCMATPVVAAVPRVVPLTSPG</sequence>
<keyword evidence="2" id="KW-1185">Reference proteome</keyword>
<proteinExistence type="predicted"/>
<protein>
    <submittedName>
        <fullName evidence="1">Uncharacterized protein</fullName>
    </submittedName>
</protein>
<accession>A0A9D4MDM0</accession>
<organism evidence="1 2">
    <name type="scientific">Dreissena polymorpha</name>
    <name type="common">Zebra mussel</name>
    <name type="synonym">Mytilus polymorpha</name>
    <dbReference type="NCBI Taxonomy" id="45954"/>
    <lineage>
        <taxon>Eukaryota</taxon>
        <taxon>Metazoa</taxon>
        <taxon>Spiralia</taxon>
        <taxon>Lophotrochozoa</taxon>
        <taxon>Mollusca</taxon>
        <taxon>Bivalvia</taxon>
        <taxon>Autobranchia</taxon>
        <taxon>Heteroconchia</taxon>
        <taxon>Euheterodonta</taxon>
        <taxon>Imparidentia</taxon>
        <taxon>Neoheterodontei</taxon>
        <taxon>Myida</taxon>
        <taxon>Dreissenoidea</taxon>
        <taxon>Dreissenidae</taxon>
        <taxon>Dreissena</taxon>
    </lineage>
</organism>
<gene>
    <name evidence="1" type="ORF">DPMN_038701</name>
</gene>
<evidence type="ECO:0000313" key="2">
    <source>
        <dbReference type="Proteomes" id="UP000828390"/>
    </source>
</evidence>
<evidence type="ECO:0000313" key="1">
    <source>
        <dbReference type="EMBL" id="KAH3875435.1"/>
    </source>
</evidence>
<comment type="caution">
    <text evidence="1">The sequence shown here is derived from an EMBL/GenBank/DDBJ whole genome shotgun (WGS) entry which is preliminary data.</text>
</comment>
<reference evidence="1" key="1">
    <citation type="journal article" date="2019" name="bioRxiv">
        <title>The Genome of the Zebra Mussel, Dreissena polymorpha: A Resource for Invasive Species Research.</title>
        <authorList>
            <person name="McCartney M.A."/>
            <person name="Auch B."/>
            <person name="Kono T."/>
            <person name="Mallez S."/>
            <person name="Zhang Y."/>
            <person name="Obille A."/>
            <person name="Becker A."/>
            <person name="Abrahante J.E."/>
            <person name="Garbe J."/>
            <person name="Badalamenti J.P."/>
            <person name="Herman A."/>
            <person name="Mangelson H."/>
            <person name="Liachko I."/>
            <person name="Sullivan S."/>
            <person name="Sone E.D."/>
            <person name="Koren S."/>
            <person name="Silverstein K.A.T."/>
            <person name="Beckman K.B."/>
            <person name="Gohl D.M."/>
        </authorList>
    </citation>
    <scope>NUCLEOTIDE SEQUENCE</scope>
    <source>
        <strain evidence="1">Duluth1</strain>
        <tissue evidence="1">Whole animal</tissue>
    </source>
</reference>
<dbReference type="EMBL" id="JAIWYP010000002">
    <property type="protein sequence ID" value="KAH3875435.1"/>
    <property type="molecule type" value="Genomic_DNA"/>
</dbReference>
<reference evidence="1" key="2">
    <citation type="submission" date="2020-11" db="EMBL/GenBank/DDBJ databases">
        <authorList>
            <person name="McCartney M.A."/>
            <person name="Auch B."/>
            <person name="Kono T."/>
            <person name="Mallez S."/>
            <person name="Becker A."/>
            <person name="Gohl D.M."/>
            <person name="Silverstein K.A.T."/>
            <person name="Koren S."/>
            <person name="Bechman K.B."/>
            <person name="Herman A."/>
            <person name="Abrahante J.E."/>
            <person name="Garbe J."/>
        </authorList>
    </citation>
    <scope>NUCLEOTIDE SEQUENCE</scope>
    <source>
        <strain evidence="1">Duluth1</strain>
        <tissue evidence="1">Whole animal</tissue>
    </source>
</reference>
<dbReference type="Proteomes" id="UP000828390">
    <property type="component" value="Unassembled WGS sequence"/>
</dbReference>
<name>A0A9D4MDM0_DREPO</name>